<name>A0A7D9HR43_PARCT</name>
<reference evidence="1" key="1">
    <citation type="submission" date="2020-04" db="EMBL/GenBank/DDBJ databases">
        <authorList>
            <person name="Alioto T."/>
            <person name="Alioto T."/>
            <person name="Gomez Garrido J."/>
        </authorList>
    </citation>
    <scope>NUCLEOTIDE SEQUENCE</scope>
    <source>
        <strain evidence="1">A484AB</strain>
    </source>
</reference>
<sequence length="111" mass="12115">MDLVTPINKQVVEYVKECLGFKGSEKYAKLLSCVGGIVQGEWSRRPMMLSPGASYRQRGYGKKQQGGILPLLLGMLGMGGQRGGRLKQRGGFVGKKQQGGSLQLLKIFGRQ</sequence>
<proteinExistence type="predicted"/>
<comment type="caution">
    <text evidence="1">The sequence shown here is derived from an EMBL/GenBank/DDBJ whole genome shotgun (WGS) entry which is preliminary data.</text>
</comment>
<gene>
    <name evidence="1" type="ORF">PACLA_8A051954</name>
</gene>
<keyword evidence="2" id="KW-1185">Reference proteome</keyword>
<dbReference type="AlphaFoldDB" id="A0A7D9HR43"/>
<dbReference type="Proteomes" id="UP001152795">
    <property type="component" value="Unassembled WGS sequence"/>
</dbReference>
<protein>
    <submittedName>
        <fullName evidence="1">Uncharacterized protein</fullName>
    </submittedName>
</protein>
<evidence type="ECO:0000313" key="1">
    <source>
        <dbReference type="EMBL" id="CAB3990822.1"/>
    </source>
</evidence>
<evidence type="ECO:0000313" key="2">
    <source>
        <dbReference type="Proteomes" id="UP001152795"/>
    </source>
</evidence>
<accession>A0A7D9HR43</accession>
<organism evidence="1 2">
    <name type="scientific">Paramuricea clavata</name>
    <name type="common">Red gorgonian</name>
    <name type="synonym">Violescent sea-whip</name>
    <dbReference type="NCBI Taxonomy" id="317549"/>
    <lineage>
        <taxon>Eukaryota</taxon>
        <taxon>Metazoa</taxon>
        <taxon>Cnidaria</taxon>
        <taxon>Anthozoa</taxon>
        <taxon>Octocorallia</taxon>
        <taxon>Malacalcyonacea</taxon>
        <taxon>Plexauridae</taxon>
        <taxon>Paramuricea</taxon>
    </lineage>
</organism>
<dbReference type="EMBL" id="CACRXK020001732">
    <property type="protein sequence ID" value="CAB3990822.1"/>
    <property type="molecule type" value="Genomic_DNA"/>
</dbReference>